<proteinExistence type="predicted"/>
<dbReference type="EMBL" id="GBXM01077136">
    <property type="protein sequence ID" value="JAH31441.1"/>
    <property type="molecule type" value="Transcribed_RNA"/>
</dbReference>
<sequence>MTPVRKNKPCTTLVRALILSCRSSAIALKDCESIPK</sequence>
<reference evidence="1" key="2">
    <citation type="journal article" date="2015" name="Fish Shellfish Immunol.">
        <title>Early steps in the European eel (Anguilla anguilla)-Vibrio vulnificus interaction in the gills: Role of the RtxA13 toxin.</title>
        <authorList>
            <person name="Callol A."/>
            <person name="Pajuelo D."/>
            <person name="Ebbesson L."/>
            <person name="Teles M."/>
            <person name="MacKenzie S."/>
            <person name="Amaro C."/>
        </authorList>
    </citation>
    <scope>NUCLEOTIDE SEQUENCE</scope>
</reference>
<organism evidence="1">
    <name type="scientific">Anguilla anguilla</name>
    <name type="common">European freshwater eel</name>
    <name type="synonym">Muraena anguilla</name>
    <dbReference type="NCBI Taxonomy" id="7936"/>
    <lineage>
        <taxon>Eukaryota</taxon>
        <taxon>Metazoa</taxon>
        <taxon>Chordata</taxon>
        <taxon>Craniata</taxon>
        <taxon>Vertebrata</taxon>
        <taxon>Euteleostomi</taxon>
        <taxon>Actinopterygii</taxon>
        <taxon>Neopterygii</taxon>
        <taxon>Teleostei</taxon>
        <taxon>Anguilliformes</taxon>
        <taxon>Anguillidae</taxon>
        <taxon>Anguilla</taxon>
    </lineage>
</organism>
<dbReference type="AlphaFoldDB" id="A0A0E9RQK3"/>
<evidence type="ECO:0000313" key="1">
    <source>
        <dbReference type="EMBL" id="JAH31441.1"/>
    </source>
</evidence>
<protein>
    <submittedName>
        <fullName evidence="1">Uncharacterized protein</fullName>
    </submittedName>
</protein>
<name>A0A0E9RQK3_ANGAN</name>
<reference evidence="1" key="1">
    <citation type="submission" date="2014-11" db="EMBL/GenBank/DDBJ databases">
        <authorList>
            <person name="Amaro Gonzalez C."/>
        </authorList>
    </citation>
    <scope>NUCLEOTIDE SEQUENCE</scope>
</reference>
<accession>A0A0E9RQK3</accession>